<dbReference type="GO" id="GO:0006897">
    <property type="term" value="P:endocytosis"/>
    <property type="evidence" value="ECO:0007669"/>
    <property type="project" value="TreeGrafter"/>
</dbReference>
<dbReference type="SUPFAM" id="SSF56112">
    <property type="entry name" value="Protein kinase-like (PK-like)"/>
    <property type="match status" value="1"/>
</dbReference>
<gene>
    <name evidence="5" type="primary">PIK3C3</name>
    <name evidence="5" type="synonym">pik3c3</name>
</gene>
<dbReference type="PROSITE" id="PS00916">
    <property type="entry name" value="PI3_4_KINASE_2"/>
    <property type="match status" value="1"/>
</dbReference>
<evidence type="ECO:0000256" key="2">
    <source>
        <dbReference type="ARBA" id="ARBA00022679"/>
    </source>
</evidence>
<sequence>MQKLSKNLDLKLTPYKVLATSTKHGFMQFVQSVPVAEVLATEGNIQSFFRKHAPSEKGPYGVSSEVMDTYVKSCAGYCVITYILGVGDRHLDNLLLTKTGKINTLGKKPSFMLPEFVFSPPTRFPLPSSSREALPHRLWLHPRPRPQTSAPAHEAE</sequence>
<dbReference type="Proteomes" id="UP000694548">
    <property type="component" value="Chromosome sgr04"/>
</dbReference>
<keyword evidence="6" id="KW-1185">Reference proteome</keyword>
<dbReference type="PROSITE" id="PS50290">
    <property type="entry name" value="PI3_4_KINASE_3"/>
    <property type="match status" value="1"/>
</dbReference>
<comment type="similarity">
    <text evidence="1">Belongs to the PI3/PI4-kinase family. Type III PI4K subfamily.</text>
</comment>
<keyword evidence="3" id="KW-0418">Kinase</keyword>
<dbReference type="InterPro" id="IPR015433">
    <property type="entry name" value="PI3/4_kinase"/>
</dbReference>
<dbReference type="GO" id="GO:0005768">
    <property type="term" value="C:endosome"/>
    <property type="evidence" value="ECO:0007669"/>
    <property type="project" value="TreeGrafter"/>
</dbReference>
<dbReference type="InterPro" id="IPR000403">
    <property type="entry name" value="PI3/4_kinase_cat_dom"/>
</dbReference>
<dbReference type="Pfam" id="PF00454">
    <property type="entry name" value="PI3_PI4_kinase"/>
    <property type="match status" value="1"/>
</dbReference>
<evidence type="ECO:0000259" key="4">
    <source>
        <dbReference type="PROSITE" id="PS50290"/>
    </source>
</evidence>
<protein>
    <submittedName>
        <fullName evidence="5">Phosphatidylinositol 3-kinase, catalytic subunit type 3</fullName>
    </submittedName>
</protein>
<dbReference type="GO" id="GO:0034272">
    <property type="term" value="C:phosphatidylinositol 3-kinase complex, class III, type II"/>
    <property type="evidence" value="ECO:0007669"/>
    <property type="project" value="TreeGrafter"/>
</dbReference>
<proteinExistence type="inferred from homology"/>
<dbReference type="GO" id="GO:0016303">
    <property type="term" value="F:1-phosphatidylinositol-3-kinase activity"/>
    <property type="evidence" value="ECO:0007669"/>
    <property type="project" value="TreeGrafter"/>
</dbReference>
<name>A0A8C6NLL8_NOTFU</name>
<dbReference type="Gene3D" id="1.10.1070.11">
    <property type="entry name" value="Phosphatidylinositol 3-/4-kinase, catalytic domain"/>
    <property type="match status" value="1"/>
</dbReference>
<feature type="domain" description="PI3K/PI4K catalytic" evidence="4">
    <location>
        <begin position="1"/>
        <end position="156"/>
    </location>
</feature>
<dbReference type="GO" id="GO:0005777">
    <property type="term" value="C:peroxisome"/>
    <property type="evidence" value="ECO:0007669"/>
    <property type="project" value="TreeGrafter"/>
</dbReference>
<reference evidence="5" key="1">
    <citation type="submission" date="2014-08" db="EMBL/GenBank/DDBJ databases">
        <authorList>
            <person name="Senf B."/>
            <person name="Petzold A."/>
            <person name="Downie B.R."/>
            <person name="Koch P."/>
            <person name="Platzer M."/>
        </authorList>
    </citation>
    <scope>NUCLEOTIDE SEQUENCE [LARGE SCALE GENOMIC DNA]</scope>
    <source>
        <strain evidence="5">GRZ</strain>
    </source>
</reference>
<dbReference type="PANTHER" id="PTHR10048">
    <property type="entry name" value="PHOSPHATIDYLINOSITOL KINASE"/>
    <property type="match status" value="1"/>
</dbReference>
<dbReference type="GO" id="GO:0034271">
    <property type="term" value="C:phosphatidylinositol 3-kinase complex, class III, type I"/>
    <property type="evidence" value="ECO:0007669"/>
    <property type="project" value="TreeGrafter"/>
</dbReference>
<dbReference type="InterPro" id="IPR018936">
    <property type="entry name" value="PI3/4_kinase_CS"/>
</dbReference>
<dbReference type="InterPro" id="IPR011009">
    <property type="entry name" value="Kinase-like_dom_sf"/>
</dbReference>
<organism evidence="5 6">
    <name type="scientific">Nothobranchius furzeri</name>
    <name type="common">Turquoise killifish</name>
    <dbReference type="NCBI Taxonomy" id="105023"/>
    <lineage>
        <taxon>Eukaryota</taxon>
        <taxon>Metazoa</taxon>
        <taxon>Chordata</taxon>
        <taxon>Craniata</taxon>
        <taxon>Vertebrata</taxon>
        <taxon>Euteleostomi</taxon>
        <taxon>Actinopterygii</taxon>
        <taxon>Neopterygii</taxon>
        <taxon>Teleostei</taxon>
        <taxon>Neoteleostei</taxon>
        <taxon>Acanthomorphata</taxon>
        <taxon>Ovalentaria</taxon>
        <taxon>Atherinomorphae</taxon>
        <taxon>Cyprinodontiformes</taxon>
        <taxon>Nothobranchiidae</taxon>
        <taxon>Nothobranchius</taxon>
    </lineage>
</organism>
<evidence type="ECO:0000256" key="3">
    <source>
        <dbReference type="ARBA" id="ARBA00022777"/>
    </source>
</evidence>
<dbReference type="AlphaFoldDB" id="A0A8C6NLL8"/>
<dbReference type="GeneTree" id="ENSGT00940000156943"/>
<reference evidence="5" key="2">
    <citation type="submission" date="2025-08" db="UniProtKB">
        <authorList>
            <consortium name="Ensembl"/>
        </authorList>
    </citation>
    <scope>IDENTIFICATION</scope>
</reference>
<dbReference type="InterPro" id="IPR036940">
    <property type="entry name" value="PI3/4_kinase_cat_sf"/>
</dbReference>
<reference evidence="5" key="3">
    <citation type="submission" date="2025-09" db="UniProtKB">
        <authorList>
            <consortium name="Ensembl"/>
        </authorList>
    </citation>
    <scope>IDENTIFICATION</scope>
</reference>
<dbReference type="PANTHER" id="PTHR10048:SF7">
    <property type="entry name" value="PHOSPHATIDYLINOSITOL 3-KINASE CATALYTIC SUBUNIT TYPE 3"/>
    <property type="match status" value="1"/>
</dbReference>
<dbReference type="SMART" id="SM00146">
    <property type="entry name" value="PI3Kc"/>
    <property type="match status" value="1"/>
</dbReference>
<dbReference type="GO" id="GO:0048015">
    <property type="term" value="P:phosphatidylinositol-mediated signaling"/>
    <property type="evidence" value="ECO:0007669"/>
    <property type="project" value="TreeGrafter"/>
</dbReference>
<keyword evidence="2" id="KW-0808">Transferase</keyword>
<dbReference type="Gene3D" id="3.30.1010.10">
    <property type="entry name" value="Phosphatidylinositol 3-kinase Catalytic Subunit, Chain A, domain 4"/>
    <property type="match status" value="1"/>
</dbReference>
<evidence type="ECO:0000256" key="1">
    <source>
        <dbReference type="ARBA" id="ARBA00006209"/>
    </source>
</evidence>
<dbReference type="GO" id="GO:0000407">
    <property type="term" value="C:phagophore assembly site"/>
    <property type="evidence" value="ECO:0007669"/>
    <property type="project" value="TreeGrafter"/>
</dbReference>
<dbReference type="GO" id="GO:0000045">
    <property type="term" value="P:autophagosome assembly"/>
    <property type="evidence" value="ECO:0007669"/>
    <property type="project" value="TreeGrafter"/>
</dbReference>
<evidence type="ECO:0000313" key="6">
    <source>
        <dbReference type="Proteomes" id="UP000694548"/>
    </source>
</evidence>
<accession>A0A8C6NLL8</accession>
<dbReference type="Ensembl" id="ENSNFUT00015010277.1">
    <property type="protein sequence ID" value="ENSNFUP00015009779.1"/>
    <property type="gene ID" value="ENSNFUG00015004681.1"/>
</dbReference>
<evidence type="ECO:0000313" key="5">
    <source>
        <dbReference type="Ensembl" id="ENSNFUP00015009779.1"/>
    </source>
</evidence>